<dbReference type="OrthoDB" id="7735915at2"/>
<dbReference type="RefSeq" id="WP_093161372.1">
    <property type="nucleotide sequence ID" value="NZ_FNEK01000054.1"/>
</dbReference>
<protein>
    <submittedName>
        <fullName evidence="1">Uncharacterized protein</fullName>
    </submittedName>
</protein>
<organism evidence="1 2">
    <name type="scientific">Aliiruegeria lutimaris</name>
    <dbReference type="NCBI Taxonomy" id="571298"/>
    <lineage>
        <taxon>Bacteria</taxon>
        <taxon>Pseudomonadati</taxon>
        <taxon>Pseudomonadota</taxon>
        <taxon>Alphaproteobacteria</taxon>
        <taxon>Rhodobacterales</taxon>
        <taxon>Roseobacteraceae</taxon>
        <taxon>Aliiruegeria</taxon>
    </lineage>
</organism>
<keyword evidence="2" id="KW-1185">Reference proteome</keyword>
<accession>A0A1G9ESJ0</accession>
<evidence type="ECO:0000313" key="2">
    <source>
        <dbReference type="Proteomes" id="UP000199382"/>
    </source>
</evidence>
<gene>
    <name evidence="1" type="ORF">SAMN04488026_105414</name>
</gene>
<dbReference type="EMBL" id="FNEK01000054">
    <property type="protein sequence ID" value="SDK79099.1"/>
    <property type="molecule type" value="Genomic_DNA"/>
</dbReference>
<dbReference type="STRING" id="571298.SAMN04488026_105414"/>
<reference evidence="1 2" key="1">
    <citation type="submission" date="2016-10" db="EMBL/GenBank/DDBJ databases">
        <authorList>
            <person name="de Groot N.N."/>
        </authorList>
    </citation>
    <scope>NUCLEOTIDE SEQUENCE [LARGE SCALE GENOMIC DNA]</scope>
    <source>
        <strain evidence="1 2">DSM 25294</strain>
    </source>
</reference>
<dbReference type="Proteomes" id="UP000199382">
    <property type="component" value="Unassembled WGS sequence"/>
</dbReference>
<name>A0A1G9ESJ0_9RHOB</name>
<sequence>MKSKKQLANAACEAGEAIMPFADAVWNANDGTIKDAFLALRQVSVRHLDDGIVSAHYILVGGTPDEDYRQLGAAIYEAAKALTQFHYDGADWYRWELVEDIAEQTGNIVADLLTLRNIVANVEAEVEEVA</sequence>
<proteinExistence type="predicted"/>
<evidence type="ECO:0000313" key="1">
    <source>
        <dbReference type="EMBL" id="SDK79099.1"/>
    </source>
</evidence>
<dbReference type="AlphaFoldDB" id="A0A1G9ESJ0"/>